<dbReference type="InterPro" id="IPR002524">
    <property type="entry name" value="Cation_efflux"/>
</dbReference>
<evidence type="ECO:0000259" key="10">
    <source>
        <dbReference type="Pfam" id="PF16916"/>
    </source>
</evidence>
<evidence type="ECO:0000256" key="5">
    <source>
        <dbReference type="ARBA" id="ARBA00022989"/>
    </source>
</evidence>
<dbReference type="PANTHER" id="PTHR11562:SF17">
    <property type="entry name" value="RE54080P-RELATED"/>
    <property type="match status" value="1"/>
</dbReference>
<dbReference type="Proteomes" id="UP000077519">
    <property type="component" value="Unassembled WGS sequence"/>
</dbReference>
<dbReference type="SUPFAM" id="SSF161111">
    <property type="entry name" value="Cation efflux protein transmembrane domain-like"/>
    <property type="match status" value="1"/>
</dbReference>
<evidence type="ECO:0000256" key="4">
    <source>
        <dbReference type="ARBA" id="ARBA00022692"/>
    </source>
</evidence>
<dbReference type="EMBL" id="LVHI01000005">
    <property type="protein sequence ID" value="OAK56267.1"/>
    <property type="molecule type" value="Genomic_DNA"/>
</dbReference>
<proteinExistence type="inferred from homology"/>
<evidence type="ECO:0000259" key="9">
    <source>
        <dbReference type="Pfam" id="PF01545"/>
    </source>
</evidence>
<keyword evidence="6" id="KW-0406">Ion transport</keyword>
<dbReference type="GO" id="GO:0005385">
    <property type="term" value="F:zinc ion transmembrane transporter activity"/>
    <property type="evidence" value="ECO:0007669"/>
    <property type="project" value="TreeGrafter"/>
</dbReference>
<keyword evidence="4 8" id="KW-0812">Transmembrane</keyword>
<dbReference type="RefSeq" id="WP_068422554.1">
    <property type="nucleotide sequence ID" value="NZ_LVHI01000005.1"/>
</dbReference>
<comment type="similarity">
    <text evidence="2">Belongs to the cation diffusion facilitator (CDF) transporter (TC 2.A.4) family. SLC30A subfamily.</text>
</comment>
<feature type="transmembrane region" description="Helical" evidence="8">
    <location>
        <begin position="89"/>
        <end position="114"/>
    </location>
</feature>
<feature type="domain" description="Cation efflux protein transmembrane" evidence="9">
    <location>
        <begin position="27"/>
        <end position="219"/>
    </location>
</feature>
<dbReference type="AlphaFoldDB" id="A0A177YL27"/>
<dbReference type="InterPro" id="IPR058533">
    <property type="entry name" value="Cation_efflux_TM"/>
</dbReference>
<dbReference type="Pfam" id="PF16916">
    <property type="entry name" value="ZT_dimer"/>
    <property type="match status" value="1"/>
</dbReference>
<name>A0A177YL27_9NOCA</name>
<evidence type="ECO:0000256" key="3">
    <source>
        <dbReference type="ARBA" id="ARBA00022448"/>
    </source>
</evidence>
<evidence type="ECO:0000256" key="7">
    <source>
        <dbReference type="ARBA" id="ARBA00023136"/>
    </source>
</evidence>
<feature type="domain" description="Cation efflux protein cytoplasmic" evidence="10">
    <location>
        <begin position="224"/>
        <end position="297"/>
    </location>
</feature>
<feature type="transmembrane region" description="Helical" evidence="8">
    <location>
        <begin position="126"/>
        <end position="149"/>
    </location>
</feature>
<dbReference type="SUPFAM" id="SSF160240">
    <property type="entry name" value="Cation efflux protein cytoplasmic domain-like"/>
    <property type="match status" value="1"/>
</dbReference>
<comment type="caution">
    <text evidence="11">The sequence shown here is derived from an EMBL/GenBank/DDBJ whole genome shotgun (WGS) entry which is preliminary data.</text>
</comment>
<dbReference type="InterPro" id="IPR027469">
    <property type="entry name" value="Cation_efflux_TMD_sf"/>
</dbReference>
<accession>A0A177YL27</accession>
<evidence type="ECO:0000256" key="2">
    <source>
        <dbReference type="ARBA" id="ARBA00008873"/>
    </source>
</evidence>
<protein>
    <submittedName>
        <fullName evidence="11">Cation transporter</fullName>
    </submittedName>
</protein>
<sequence>MGHGHGHGHGIDANSAASASGRHLGRLWIAVGLGAVTLVTQVVVGLYTSSLALLSDSAHVFTDVFGILMAIVAIKLAQRRTTRSDRTFGLYRAEVFAALFNALLLFGVAGWILFEAAQRISDPPQVPGVPVMIVAVLGLAMNVIAFVLLRSGAQESLNVRGAYLEVMADMLGSIGVLISGLVTVVLGWRYADPVIAVAIGLFVLPRAFSLGRHAVRILLQHAPAGIDVTAVEKSLSGVDGVDEVHDLHIWTLTSGMEVASAHLTITPGAQSPSVLATAQRILGEDYGLEHATLQVEPADGEGRCREMNW</sequence>
<keyword evidence="5 8" id="KW-1133">Transmembrane helix</keyword>
<feature type="transmembrane region" description="Helical" evidence="8">
    <location>
        <begin position="27"/>
        <end position="47"/>
    </location>
</feature>
<dbReference type="PANTHER" id="PTHR11562">
    <property type="entry name" value="CATION EFFLUX PROTEIN/ ZINC TRANSPORTER"/>
    <property type="match status" value="1"/>
</dbReference>
<dbReference type="InterPro" id="IPR036837">
    <property type="entry name" value="Cation_efflux_CTD_sf"/>
</dbReference>
<feature type="transmembrane region" description="Helical" evidence="8">
    <location>
        <begin position="59"/>
        <end position="77"/>
    </location>
</feature>
<keyword evidence="12" id="KW-1185">Reference proteome</keyword>
<dbReference type="InterPro" id="IPR027470">
    <property type="entry name" value="Cation_efflux_CTD"/>
</dbReference>
<keyword evidence="3" id="KW-0813">Transport</keyword>
<dbReference type="GO" id="GO:0005886">
    <property type="term" value="C:plasma membrane"/>
    <property type="evidence" value="ECO:0007669"/>
    <property type="project" value="TreeGrafter"/>
</dbReference>
<dbReference type="InterPro" id="IPR050681">
    <property type="entry name" value="CDF/SLC30A"/>
</dbReference>
<evidence type="ECO:0000313" key="12">
    <source>
        <dbReference type="Proteomes" id="UP000077519"/>
    </source>
</evidence>
<evidence type="ECO:0000313" key="11">
    <source>
        <dbReference type="EMBL" id="OAK56267.1"/>
    </source>
</evidence>
<organism evidence="11 12">
    <name type="scientific">Rhodococcoides kyotonense</name>
    <dbReference type="NCBI Taxonomy" id="398843"/>
    <lineage>
        <taxon>Bacteria</taxon>
        <taxon>Bacillati</taxon>
        <taxon>Actinomycetota</taxon>
        <taxon>Actinomycetes</taxon>
        <taxon>Mycobacteriales</taxon>
        <taxon>Nocardiaceae</taxon>
        <taxon>Rhodococcoides</taxon>
    </lineage>
</organism>
<feature type="transmembrane region" description="Helical" evidence="8">
    <location>
        <begin position="170"/>
        <end position="188"/>
    </location>
</feature>
<feature type="transmembrane region" description="Helical" evidence="8">
    <location>
        <begin position="194"/>
        <end position="211"/>
    </location>
</feature>
<evidence type="ECO:0000256" key="8">
    <source>
        <dbReference type="SAM" id="Phobius"/>
    </source>
</evidence>
<gene>
    <name evidence="11" type="ORF">A3K89_17540</name>
</gene>
<dbReference type="Gene3D" id="1.20.1510.10">
    <property type="entry name" value="Cation efflux protein transmembrane domain"/>
    <property type="match status" value="1"/>
</dbReference>
<keyword evidence="7 8" id="KW-0472">Membrane</keyword>
<evidence type="ECO:0000256" key="1">
    <source>
        <dbReference type="ARBA" id="ARBA00004141"/>
    </source>
</evidence>
<reference evidence="11 12" key="1">
    <citation type="submission" date="2016-03" db="EMBL/GenBank/DDBJ databases">
        <title>Genome sequence of Rhodococcus kyotonensis KB10.</title>
        <authorList>
            <person name="Jeong H."/>
            <person name="Hong C.E."/>
            <person name="Jo S.H."/>
            <person name="Park J.M."/>
        </authorList>
    </citation>
    <scope>NUCLEOTIDE SEQUENCE [LARGE SCALE GENOMIC DNA]</scope>
    <source>
        <strain evidence="11 12">KB10</strain>
    </source>
</reference>
<evidence type="ECO:0000256" key="6">
    <source>
        <dbReference type="ARBA" id="ARBA00023065"/>
    </source>
</evidence>
<dbReference type="NCBIfam" id="TIGR01297">
    <property type="entry name" value="CDF"/>
    <property type="match status" value="1"/>
</dbReference>
<comment type="subcellular location">
    <subcellularLocation>
        <location evidence="1">Membrane</location>
        <topology evidence="1">Multi-pass membrane protein</topology>
    </subcellularLocation>
</comment>
<dbReference type="Pfam" id="PF01545">
    <property type="entry name" value="Cation_efflux"/>
    <property type="match status" value="1"/>
</dbReference>